<evidence type="ECO:0000256" key="8">
    <source>
        <dbReference type="ARBA" id="ARBA00033183"/>
    </source>
</evidence>
<dbReference type="Pfam" id="PF03787">
    <property type="entry name" value="RAMPs"/>
    <property type="match status" value="1"/>
</dbReference>
<name>A0A6V8P5T3_9ACTN</name>
<dbReference type="GO" id="GO:0051607">
    <property type="term" value="P:defense response to virus"/>
    <property type="evidence" value="ECO:0007669"/>
    <property type="project" value="UniProtKB-KW"/>
</dbReference>
<comment type="caution">
    <text evidence="11">The sequence shown here is derived from an EMBL/GenBank/DDBJ whole genome shotgun (WGS) entry which is preliminary data.</text>
</comment>
<evidence type="ECO:0000256" key="5">
    <source>
        <dbReference type="ARBA" id="ARBA00022801"/>
    </source>
</evidence>
<evidence type="ECO:0000256" key="3">
    <source>
        <dbReference type="ARBA" id="ARBA00022722"/>
    </source>
</evidence>
<evidence type="ECO:0000256" key="2">
    <source>
        <dbReference type="ARBA" id="ARBA00022150"/>
    </source>
</evidence>
<evidence type="ECO:0000259" key="10">
    <source>
        <dbReference type="Pfam" id="PF03787"/>
    </source>
</evidence>
<evidence type="ECO:0000256" key="7">
    <source>
        <dbReference type="ARBA" id="ARBA00023118"/>
    </source>
</evidence>
<dbReference type="GO" id="GO:0004519">
    <property type="term" value="F:endonuclease activity"/>
    <property type="evidence" value="ECO:0007669"/>
    <property type="project" value="UniProtKB-KW"/>
</dbReference>
<dbReference type="InterPro" id="IPR013412">
    <property type="entry name" value="CRISPR-assoc_RAMP_Csm3"/>
</dbReference>
<dbReference type="InterPro" id="IPR005537">
    <property type="entry name" value="RAMP_III_fam"/>
</dbReference>
<protein>
    <recommendedName>
        <fullName evidence="2">CRISPR system Cms endoribonuclease Csm3</fullName>
    </recommendedName>
    <alternativeName>
        <fullName evidence="8">CRISPR type III A-associated RAMP protein Csm3</fullName>
    </alternativeName>
</protein>
<accession>A0A6V8P5T3</accession>
<keyword evidence="6" id="KW-0694">RNA-binding</keyword>
<dbReference type="GO" id="GO:0016787">
    <property type="term" value="F:hydrolase activity"/>
    <property type="evidence" value="ECO:0007669"/>
    <property type="project" value="UniProtKB-KW"/>
</dbReference>
<dbReference type="Proteomes" id="UP000591948">
    <property type="component" value="Unassembled WGS sequence"/>
</dbReference>
<organism evidence="11 12">
    <name type="scientific">Candidatus Hakubella thermalkaliphila</name>
    <dbReference type="NCBI Taxonomy" id="2754717"/>
    <lineage>
        <taxon>Bacteria</taxon>
        <taxon>Bacillati</taxon>
        <taxon>Actinomycetota</taxon>
        <taxon>Actinomycetota incertae sedis</taxon>
        <taxon>Candidatus Hakubellales</taxon>
        <taxon>Candidatus Hakubellaceae</taxon>
        <taxon>Candidatus Hakubella</taxon>
    </lineage>
</organism>
<proteinExistence type="inferred from homology"/>
<reference evidence="11 12" key="1">
    <citation type="journal article" date="2020" name="Front. Microbiol.">
        <title>Single-cell genomics of novel Actinobacteria with the Wood-Ljungdahl pathway discovered in a serpentinizing system.</title>
        <authorList>
            <person name="Merino N."/>
            <person name="Kawai M."/>
            <person name="Boyd E.S."/>
            <person name="Colman D.R."/>
            <person name="McGlynn S.E."/>
            <person name="Nealson K.H."/>
            <person name="Kurokawa K."/>
            <person name="Hongoh Y."/>
        </authorList>
    </citation>
    <scope>NUCLEOTIDE SEQUENCE [LARGE SCALE GENOMIC DNA]</scope>
    <source>
        <strain evidence="11 12">S33</strain>
    </source>
</reference>
<evidence type="ECO:0000313" key="11">
    <source>
        <dbReference type="EMBL" id="GFP27975.1"/>
    </source>
</evidence>
<evidence type="ECO:0000313" key="12">
    <source>
        <dbReference type="Proteomes" id="UP000591948"/>
    </source>
</evidence>
<keyword evidence="5" id="KW-0378">Hydrolase</keyword>
<dbReference type="EMBL" id="BLRY01000093">
    <property type="protein sequence ID" value="GFP27975.1"/>
    <property type="molecule type" value="Genomic_DNA"/>
</dbReference>
<dbReference type="NCBIfam" id="TIGR02582">
    <property type="entry name" value="cas7_TM1809"/>
    <property type="match status" value="1"/>
</dbReference>
<keyword evidence="7" id="KW-0051">Antiviral defense</keyword>
<sequence length="263" mass="29585">MRYQFLGNVVISGKIKCETGLHIGSNPEGYEIGGMDNPVIKDPITGYPYIPGSSFKGKMRSMLEWTEAKIDIKGDVHLCNSDDCSICRIFGSSAKEESKIGPTRLLFRDAYPDENTRKKLDSLLLEKGLPRVEWKTENALNIIKARATPRLIERVPKDSEFDFEIIYSIYQIPAEESIKDIDFLKYVFKSMRLLEDTSLGGYGSRGSGKVKFTDLKVIFKGREVYESGNGDYLKVLKENVNSLNEIDEGELNVIGKSLISFIG</sequence>
<dbReference type="PANTHER" id="PTHR35579">
    <property type="entry name" value="CRISPR SYSTEM CMS ENDORIBONUCLEASE CSM3"/>
    <property type="match status" value="1"/>
</dbReference>
<keyword evidence="3" id="KW-0540">Nuclease</keyword>
<evidence type="ECO:0000256" key="9">
    <source>
        <dbReference type="ARBA" id="ARBA00093789"/>
    </source>
</evidence>
<dbReference type="AlphaFoldDB" id="A0A6V8P5T3"/>
<comment type="similarity">
    <text evidence="1">Belongs to the CRISPR-associated Csm3 family.</text>
</comment>
<feature type="domain" description="CRISPR type III-associated protein" evidence="10">
    <location>
        <begin position="14"/>
        <end position="211"/>
    </location>
</feature>
<dbReference type="GO" id="GO:0003723">
    <property type="term" value="F:RNA binding"/>
    <property type="evidence" value="ECO:0007669"/>
    <property type="project" value="UniProtKB-KW"/>
</dbReference>
<comment type="subunit">
    <text evidence="9">Part of the Csm effector complex that includes Cas10, Csm2, Csm3, Csm4 and Csm5.</text>
</comment>
<dbReference type="RefSeq" id="WP_176233569.1">
    <property type="nucleotide sequence ID" value="NZ_BLRY01000093.1"/>
</dbReference>
<dbReference type="InterPro" id="IPR052216">
    <property type="entry name" value="CRISPR_Csm3_endoribonuclease"/>
</dbReference>
<evidence type="ECO:0000256" key="4">
    <source>
        <dbReference type="ARBA" id="ARBA00022759"/>
    </source>
</evidence>
<dbReference type="PANTHER" id="PTHR35579:SF3">
    <property type="entry name" value="CRISPR SYSTEM CMS ENDORIBONUCLEASE CSM3"/>
    <property type="match status" value="1"/>
</dbReference>
<keyword evidence="12" id="KW-1185">Reference proteome</keyword>
<gene>
    <name evidence="11" type="ORF">HKBW3S33_01392</name>
</gene>
<evidence type="ECO:0000256" key="1">
    <source>
        <dbReference type="ARBA" id="ARBA00006342"/>
    </source>
</evidence>
<keyword evidence="4" id="KW-0255">Endonuclease</keyword>
<evidence type="ECO:0000256" key="6">
    <source>
        <dbReference type="ARBA" id="ARBA00022884"/>
    </source>
</evidence>